<dbReference type="PIRSF" id="PIRSF039020">
    <property type="entry name" value="EhpR"/>
    <property type="match status" value="1"/>
</dbReference>
<dbReference type="EMBL" id="WXFA01000002">
    <property type="protein sequence ID" value="MBM3089851.1"/>
    <property type="molecule type" value="Genomic_DNA"/>
</dbReference>
<dbReference type="CDD" id="cd07261">
    <property type="entry name" value="EhpR_like"/>
    <property type="match status" value="1"/>
</dbReference>
<gene>
    <name evidence="2" type="ORF">GFB56_03350</name>
</gene>
<comment type="caution">
    <text evidence="2">The sequence shown here is derived from an EMBL/GenBank/DDBJ whole genome shotgun (WGS) entry which is preliminary data.</text>
</comment>
<evidence type="ECO:0000259" key="1">
    <source>
        <dbReference type="PROSITE" id="PS51819"/>
    </source>
</evidence>
<accession>A0AAW4FFJ4</accession>
<sequence>MAKANLTILYVEDPLASVEFYRKLLGKEPLVSFPTFSSFELQGGFVLGLWAQDKVAPPPPSKTGSRSELAFMVENEEAVRAHYEKWKDAGLPIAQELTKMDFGPTFVALDPDGHRLRVCLFDE</sequence>
<dbReference type="SUPFAM" id="SSF54593">
    <property type="entry name" value="Glyoxalase/Bleomycin resistance protein/Dihydroxybiphenyl dioxygenase"/>
    <property type="match status" value="1"/>
</dbReference>
<dbReference type="InterPro" id="IPR029068">
    <property type="entry name" value="Glyas_Bleomycin-R_OHBP_Dase"/>
</dbReference>
<evidence type="ECO:0000313" key="2">
    <source>
        <dbReference type="EMBL" id="MBM3089851.1"/>
    </source>
</evidence>
<dbReference type="PROSITE" id="PS51819">
    <property type="entry name" value="VOC"/>
    <property type="match status" value="1"/>
</dbReference>
<dbReference type="Pfam" id="PF00903">
    <property type="entry name" value="Glyoxalase"/>
    <property type="match status" value="1"/>
</dbReference>
<dbReference type="InterPro" id="IPR004360">
    <property type="entry name" value="Glyas_Fos-R_dOase_dom"/>
</dbReference>
<feature type="domain" description="VOC" evidence="1">
    <location>
        <begin position="3"/>
        <end position="121"/>
    </location>
</feature>
<keyword evidence="3" id="KW-1185">Reference proteome</keyword>
<proteinExistence type="predicted"/>
<protein>
    <submittedName>
        <fullName evidence="2">Glyoxalase</fullName>
    </submittedName>
</protein>
<dbReference type="RefSeq" id="WP_025425475.1">
    <property type="nucleotide sequence ID" value="NZ_CP083370.1"/>
</dbReference>
<name>A0AAW4FFJ4_9HYPH</name>
<dbReference type="AlphaFoldDB" id="A0AAW4FFJ4"/>
<dbReference type="Gene3D" id="3.30.720.120">
    <property type="match status" value="1"/>
</dbReference>
<evidence type="ECO:0000313" key="3">
    <source>
        <dbReference type="Proteomes" id="UP000744980"/>
    </source>
</evidence>
<dbReference type="Proteomes" id="UP000744980">
    <property type="component" value="Unassembled WGS sequence"/>
</dbReference>
<dbReference type="InterPro" id="IPR037523">
    <property type="entry name" value="VOC_core"/>
</dbReference>
<organism evidence="2 3">
    <name type="scientific">Ensifer canadensis</name>
    <dbReference type="NCBI Taxonomy" id="555315"/>
    <lineage>
        <taxon>Bacteria</taxon>
        <taxon>Pseudomonadati</taxon>
        <taxon>Pseudomonadota</taxon>
        <taxon>Alphaproteobacteria</taxon>
        <taxon>Hyphomicrobiales</taxon>
        <taxon>Rhizobiaceae</taxon>
        <taxon>Sinorhizobium/Ensifer group</taxon>
        <taxon>Ensifer</taxon>
    </lineage>
</organism>
<dbReference type="InterPro" id="IPR026275">
    <property type="entry name" value="Glyoxalase/dOase/EhpR"/>
</dbReference>
<dbReference type="Gene3D" id="3.30.720.110">
    <property type="match status" value="1"/>
</dbReference>
<reference evidence="2 3" key="1">
    <citation type="submission" date="2020-01" db="EMBL/GenBank/DDBJ databases">
        <title>Draft genome assembly of Ensifer adhaerens T173.</title>
        <authorList>
            <person name="Craig J.E."/>
            <person name="Stinchcombe J.R."/>
        </authorList>
    </citation>
    <scope>NUCLEOTIDE SEQUENCE [LARGE SCALE GENOMIC DNA]</scope>
    <source>
        <strain evidence="2 3">T173</strain>
    </source>
</reference>